<sequence length="539" mass="59220">MTLTDLVLKAIILLFCLRDTFDALRTPHLADLGRSSKPSTRAVRARDAPPGTPARREPFDRQRIGSATRRASVRSALMVILVWNLGMMFEPFCDRTLAWVVPFYDTIKTLCLMWFLVTRSLGSQMLFNRFVVPIVSPYEPIIDAAIHASARLLPLAYVLLGWLRIRSGDLYAGLWSQGRGDDAHASATIEEISPLQDRRAVRTENTKPRTPEAAVSTFDRQQPKPRSALQKARVISQRQQHEQRRSSMADQRSSEQEARPSKPAAASPAQKTSSRAPDAAVPSSSPTSDRSPALPTFAFVPPAAIPGTPANPAALLSPPPKLPGHFQFAFIPPPFQDAVDVRQKQAERSINANPASELDVSSRVSAANGTEEASPSDASKLVDRYRGHLDTRREAISILAKPSGASIGNRGIEAVGTIYNSDRHCFRRPANRFESRTREQAGKQCRGQGQAPTDIRDAIAERSQKGANGANANCSTWQSKRSRHTKRSICGGDHGRCHAQHRPGQDQNGCHQRQKHCKDFGVRGATCKRQRSSTAEAGQ</sequence>
<feature type="signal peptide" evidence="2">
    <location>
        <begin position="1"/>
        <end position="23"/>
    </location>
</feature>
<feature type="region of interest" description="Disordered" evidence="1">
    <location>
        <begin position="34"/>
        <end position="61"/>
    </location>
</feature>
<reference evidence="3 4" key="1">
    <citation type="submission" date="2018-03" db="EMBL/GenBank/DDBJ databases">
        <authorList>
            <person name="Guldener U."/>
        </authorList>
    </citation>
    <scope>NUCLEOTIDE SEQUENCE [LARGE SCALE GENOMIC DNA]</scope>
    <source>
        <strain evidence="3 4">DAOM196992</strain>
    </source>
</reference>
<dbReference type="OrthoDB" id="434647at2759"/>
<dbReference type="Pfam" id="PF03134">
    <property type="entry name" value="TB2_DP1_HVA22"/>
    <property type="match status" value="1"/>
</dbReference>
<evidence type="ECO:0008006" key="5">
    <source>
        <dbReference type="Google" id="ProtNLM"/>
    </source>
</evidence>
<feature type="region of interest" description="Disordered" evidence="1">
    <location>
        <begin position="463"/>
        <end position="487"/>
    </location>
</feature>
<feature type="compositionally biased region" description="Basic and acidic residues" evidence="1">
    <location>
        <begin position="239"/>
        <end position="260"/>
    </location>
</feature>
<feature type="chain" id="PRO_5022909021" description="Protein YOP1" evidence="2">
    <location>
        <begin position="24"/>
        <end position="539"/>
    </location>
</feature>
<organism evidence="3 4">
    <name type="scientific">Pseudozyma flocculosa</name>
    <dbReference type="NCBI Taxonomy" id="84751"/>
    <lineage>
        <taxon>Eukaryota</taxon>
        <taxon>Fungi</taxon>
        <taxon>Dikarya</taxon>
        <taxon>Basidiomycota</taxon>
        <taxon>Ustilaginomycotina</taxon>
        <taxon>Ustilaginomycetes</taxon>
        <taxon>Ustilaginales</taxon>
        <taxon>Ustilaginaceae</taxon>
        <taxon>Pseudozyma</taxon>
    </lineage>
</organism>
<feature type="region of interest" description="Disordered" evidence="1">
    <location>
        <begin position="342"/>
        <end position="378"/>
    </location>
</feature>
<feature type="compositionally biased region" description="Polar residues" evidence="1">
    <location>
        <begin position="470"/>
        <end position="479"/>
    </location>
</feature>
<proteinExistence type="predicted"/>
<dbReference type="EMBL" id="OOIP01000002">
    <property type="protein sequence ID" value="SPO35359.1"/>
    <property type="molecule type" value="Genomic_DNA"/>
</dbReference>
<feature type="compositionally biased region" description="Basic and acidic residues" evidence="1">
    <location>
        <begin position="196"/>
        <end position="210"/>
    </location>
</feature>
<name>A0A5C3EW12_9BASI</name>
<dbReference type="AlphaFoldDB" id="A0A5C3EW12"/>
<feature type="region of interest" description="Disordered" evidence="1">
    <location>
        <begin position="194"/>
        <end position="295"/>
    </location>
</feature>
<protein>
    <recommendedName>
        <fullName evidence="5">Protein YOP1</fullName>
    </recommendedName>
</protein>
<keyword evidence="2" id="KW-0732">Signal</keyword>
<accession>A0A5C3EW12</accession>
<evidence type="ECO:0000313" key="4">
    <source>
        <dbReference type="Proteomes" id="UP000323386"/>
    </source>
</evidence>
<evidence type="ECO:0000256" key="2">
    <source>
        <dbReference type="SAM" id="SignalP"/>
    </source>
</evidence>
<dbReference type="Proteomes" id="UP000323386">
    <property type="component" value="Unassembled WGS sequence"/>
</dbReference>
<feature type="compositionally biased region" description="Low complexity" evidence="1">
    <location>
        <begin position="261"/>
        <end position="274"/>
    </location>
</feature>
<gene>
    <name evidence="3" type="ORF">PSFLO_00830</name>
</gene>
<feature type="compositionally biased region" description="Polar residues" evidence="1">
    <location>
        <begin position="362"/>
        <end position="377"/>
    </location>
</feature>
<keyword evidence="4" id="KW-1185">Reference proteome</keyword>
<evidence type="ECO:0000313" key="3">
    <source>
        <dbReference type="EMBL" id="SPO35359.1"/>
    </source>
</evidence>
<dbReference type="InterPro" id="IPR004345">
    <property type="entry name" value="TB2_DP1_HVA22"/>
</dbReference>
<evidence type="ECO:0000256" key="1">
    <source>
        <dbReference type="SAM" id="MobiDB-lite"/>
    </source>
</evidence>
<feature type="region of interest" description="Disordered" evidence="1">
    <location>
        <begin position="433"/>
        <end position="452"/>
    </location>
</feature>